<organism evidence="1 2">
    <name type="scientific">Centaurea solstitialis</name>
    <name type="common">yellow star-thistle</name>
    <dbReference type="NCBI Taxonomy" id="347529"/>
    <lineage>
        <taxon>Eukaryota</taxon>
        <taxon>Viridiplantae</taxon>
        <taxon>Streptophyta</taxon>
        <taxon>Embryophyta</taxon>
        <taxon>Tracheophyta</taxon>
        <taxon>Spermatophyta</taxon>
        <taxon>Magnoliopsida</taxon>
        <taxon>eudicotyledons</taxon>
        <taxon>Gunneridae</taxon>
        <taxon>Pentapetalae</taxon>
        <taxon>asterids</taxon>
        <taxon>campanulids</taxon>
        <taxon>Asterales</taxon>
        <taxon>Asteraceae</taxon>
        <taxon>Carduoideae</taxon>
        <taxon>Cardueae</taxon>
        <taxon>Centaureinae</taxon>
        <taxon>Centaurea</taxon>
    </lineage>
</organism>
<reference evidence="1" key="1">
    <citation type="submission" date="2023-03" db="EMBL/GenBank/DDBJ databases">
        <title>Chromosome-scale reference genome and RAD-based genetic map of yellow starthistle (Centaurea solstitialis) reveal putative structural variation and QTLs associated with invader traits.</title>
        <authorList>
            <person name="Reatini B."/>
            <person name="Cang F.A."/>
            <person name="Jiang Q."/>
            <person name="Mckibben M.T.W."/>
            <person name="Barker M.S."/>
            <person name="Rieseberg L.H."/>
            <person name="Dlugosch K.M."/>
        </authorList>
    </citation>
    <scope>NUCLEOTIDE SEQUENCE</scope>
    <source>
        <strain evidence="1">CAN-66</strain>
        <tissue evidence="1">Leaf</tissue>
    </source>
</reference>
<dbReference type="EMBL" id="JARYMX010000007">
    <property type="protein sequence ID" value="KAJ9542886.1"/>
    <property type="molecule type" value="Genomic_DNA"/>
</dbReference>
<keyword evidence="2" id="KW-1185">Reference proteome</keyword>
<evidence type="ECO:0000313" key="1">
    <source>
        <dbReference type="EMBL" id="KAJ9542886.1"/>
    </source>
</evidence>
<gene>
    <name evidence="1" type="ORF">OSB04_029392</name>
</gene>
<comment type="caution">
    <text evidence="1">The sequence shown here is derived from an EMBL/GenBank/DDBJ whole genome shotgun (WGS) entry which is preliminary data.</text>
</comment>
<evidence type="ECO:0000313" key="2">
    <source>
        <dbReference type="Proteomes" id="UP001172457"/>
    </source>
</evidence>
<proteinExistence type="predicted"/>
<accession>A0AA38WC34</accession>
<protein>
    <submittedName>
        <fullName evidence="1">Uncharacterized protein</fullName>
    </submittedName>
</protein>
<name>A0AA38WC34_9ASTR</name>
<dbReference type="Proteomes" id="UP001172457">
    <property type="component" value="Chromosome 7"/>
</dbReference>
<dbReference type="AlphaFoldDB" id="A0AA38WC34"/>
<sequence length="85" mass="9517">MARDSCLARITAGVAVGGAVGGAVGPWTHEDQIYWTSNGGQCCYFWSFPWCWELDTLWEVVLSSIDITNNKTVVNFDNFLARFSY</sequence>